<evidence type="ECO:0000313" key="5">
    <source>
        <dbReference type="Proteomes" id="UP001555100"/>
    </source>
</evidence>
<dbReference type="RefSeq" id="WP_126714803.1">
    <property type="nucleotide sequence ID" value="NZ_CP033903.1"/>
</dbReference>
<feature type="region of interest" description="Disordered" evidence="3">
    <location>
        <begin position="257"/>
        <end position="283"/>
    </location>
</feature>
<dbReference type="EMBL" id="JBAGNM010000005">
    <property type="protein sequence ID" value="MEW6954662.1"/>
    <property type="molecule type" value="Genomic_DNA"/>
</dbReference>
<proteinExistence type="predicted"/>
<keyword evidence="1" id="KW-0159">Chromosome partition</keyword>
<evidence type="ECO:0000256" key="2">
    <source>
        <dbReference type="ARBA" id="ARBA00044777"/>
    </source>
</evidence>
<evidence type="ECO:0000256" key="1">
    <source>
        <dbReference type="ARBA" id="ARBA00022829"/>
    </source>
</evidence>
<reference evidence="4 5" key="1">
    <citation type="submission" date="2024-01" db="EMBL/GenBank/DDBJ databases">
        <title>Genomic analysis and antimicrobial resistance profiles of Trueperella pyogenes isolated from domestic and wild animals.</title>
        <authorList>
            <person name="Magossi G."/>
            <person name="Gzyl K.E."/>
            <person name="Holman D.B."/>
            <person name="Amat S."/>
        </authorList>
    </citation>
    <scope>NUCLEOTIDE SEQUENCE [LARGE SCALE GENOMIC DNA]</scope>
    <source>
        <strain evidence="4 5">1494</strain>
    </source>
</reference>
<keyword evidence="5" id="KW-1185">Reference proteome</keyword>
<dbReference type="PANTHER" id="PTHR33969:SF2">
    <property type="entry name" value="SEGREGATION AND CONDENSATION PROTEIN A"/>
    <property type="match status" value="1"/>
</dbReference>
<accession>A0ABV3NBS0</accession>
<dbReference type="Pfam" id="PF02616">
    <property type="entry name" value="SMC_ScpA"/>
    <property type="match status" value="1"/>
</dbReference>
<gene>
    <name evidence="4" type="ORF">V3M73_06450</name>
</gene>
<evidence type="ECO:0000313" key="4">
    <source>
        <dbReference type="EMBL" id="MEW6954662.1"/>
    </source>
</evidence>
<protein>
    <recommendedName>
        <fullName evidence="2">Segregation and condensation protein A</fullName>
    </recommendedName>
</protein>
<name>A0ABV3NBS0_9ACTO</name>
<dbReference type="Gene3D" id="6.10.250.2410">
    <property type="match status" value="1"/>
</dbReference>
<comment type="caution">
    <text evidence="4">The sequence shown here is derived from an EMBL/GenBank/DDBJ whole genome shotgun (WGS) entry which is preliminary data.</text>
</comment>
<dbReference type="Proteomes" id="UP001555100">
    <property type="component" value="Unassembled WGS sequence"/>
</dbReference>
<dbReference type="PANTHER" id="PTHR33969">
    <property type="entry name" value="SEGREGATION AND CONDENSATION PROTEIN A"/>
    <property type="match status" value="1"/>
</dbReference>
<sequence length="283" mass="31516">MNQGEDLFSSDGFAVDLDVFSGPFEVLLSLITRRKLDITEVALAEVTDEFLAFVRAQDEADLSQMSEFVVVAATLLDMKAARLLPREESEEEDLELLGARDLLFAKLLQYKAYKDVATDLAAALGAQSLSYPRDVPMEEVFRRMLPEVELRQTVDDLAQLAAKALTRVPDQVTLDHLHDPLIPVETQVSYLREKLVVGDRVSFTELCRDARSVSMVVSRFLAVLEMLRGGEVDIHQDGPLSALFVIRITHEIPTRAVDEDEWGSAPASEALPPTDADRSEDKQ</sequence>
<evidence type="ECO:0000256" key="3">
    <source>
        <dbReference type="SAM" id="MobiDB-lite"/>
    </source>
</evidence>
<dbReference type="InterPro" id="IPR003768">
    <property type="entry name" value="ScpA"/>
</dbReference>
<organism evidence="4 5">
    <name type="scientific">Trueperella pyogenes</name>
    <dbReference type="NCBI Taxonomy" id="1661"/>
    <lineage>
        <taxon>Bacteria</taxon>
        <taxon>Bacillati</taxon>
        <taxon>Actinomycetota</taxon>
        <taxon>Actinomycetes</taxon>
        <taxon>Actinomycetales</taxon>
        <taxon>Actinomycetaceae</taxon>
        <taxon>Trueperella</taxon>
    </lineage>
</organism>